<evidence type="ECO:0000313" key="3">
    <source>
        <dbReference type="Proteomes" id="UP000027987"/>
    </source>
</evidence>
<evidence type="ECO:0000313" key="2">
    <source>
        <dbReference type="EMBL" id="AIF46029.1"/>
    </source>
</evidence>
<dbReference type="PATRIC" id="fig|1217721.7.peg.313"/>
<keyword evidence="1" id="KW-0812">Transmembrane</keyword>
<reference evidence="2 3" key="1">
    <citation type="submission" date="2014-07" db="EMBL/GenBank/DDBJ databases">
        <title>Complete Genome Sequence of Dyella japonica Strain A8 Isolated from Malaysian Tropical Soil.</title>
        <authorList>
            <person name="Hui R.K.H."/>
            <person name="Chen J.-W."/>
            <person name="Chan K.-G."/>
            <person name="Leung F.C.C."/>
        </authorList>
    </citation>
    <scope>NUCLEOTIDE SEQUENCE [LARGE SCALE GENOMIC DNA]</scope>
    <source>
        <strain evidence="2 3">A8</strain>
    </source>
</reference>
<gene>
    <name evidence="2" type="ORF">HY57_01470</name>
</gene>
<evidence type="ECO:0000256" key="1">
    <source>
        <dbReference type="SAM" id="Phobius"/>
    </source>
</evidence>
<sequence>MRQRPPATKARQPLKIAAALVSVLILVLGQVVASRGSPFLPHGHFMVRDALLLMVANAMIWLSRRSDWPMRTRAQLLGAGWIWLIVQLGCAIYLVQSGV</sequence>
<dbReference type="AlphaFoldDB" id="A0A075JVT1"/>
<keyword evidence="1" id="KW-1133">Transmembrane helix</keyword>
<feature type="transmembrane region" description="Helical" evidence="1">
    <location>
        <begin position="74"/>
        <end position="95"/>
    </location>
</feature>
<keyword evidence="3" id="KW-1185">Reference proteome</keyword>
<dbReference type="Proteomes" id="UP000027987">
    <property type="component" value="Chromosome"/>
</dbReference>
<dbReference type="STRING" id="1217721.HY57_01470"/>
<accession>A0A075JVT1</accession>
<proteinExistence type="predicted"/>
<organism evidence="2 3">
    <name type="scientific">Dyella japonica A8</name>
    <dbReference type="NCBI Taxonomy" id="1217721"/>
    <lineage>
        <taxon>Bacteria</taxon>
        <taxon>Pseudomonadati</taxon>
        <taxon>Pseudomonadota</taxon>
        <taxon>Gammaproteobacteria</taxon>
        <taxon>Lysobacterales</taxon>
        <taxon>Rhodanobacteraceae</taxon>
        <taxon>Dyella</taxon>
    </lineage>
</organism>
<dbReference type="KEGG" id="dja:HY57_01470"/>
<dbReference type="HOGENOM" id="CLU_2315813_0_0_6"/>
<dbReference type="EMBL" id="CP008884">
    <property type="protein sequence ID" value="AIF46029.1"/>
    <property type="molecule type" value="Genomic_DNA"/>
</dbReference>
<feature type="transmembrane region" description="Helical" evidence="1">
    <location>
        <begin position="43"/>
        <end position="62"/>
    </location>
</feature>
<name>A0A075JVT1_9GAMM</name>
<protein>
    <submittedName>
        <fullName evidence="2">Uncharacterized protein</fullName>
    </submittedName>
</protein>
<keyword evidence="1" id="KW-0472">Membrane</keyword>